<dbReference type="Proteomes" id="UP001359886">
    <property type="component" value="Unassembled WGS sequence"/>
</dbReference>
<organism evidence="2 3">
    <name type="scientific">Elongatibacter sediminis</name>
    <dbReference type="NCBI Taxonomy" id="3119006"/>
    <lineage>
        <taxon>Bacteria</taxon>
        <taxon>Pseudomonadati</taxon>
        <taxon>Pseudomonadota</taxon>
        <taxon>Gammaproteobacteria</taxon>
        <taxon>Chromatiales</taxon>
        <taxon>Wenzhouxiangellaceae</taxon>
        <taxon>Elongatibacter</taxon>
    </lineage>
</organism>
<feature type="chain" id="PRO_5043846999" evidence="1">
    <location>
        <begin position="24"/>
        <end position="347"/>
    </location>
</feature>
<proteinExistence type="predicted"/>
<sequence length="347" mass="37975">MNRKASVCGLFVMAALVASPAYANSIRKLDISALDGYGDAPRVRVYSTDGEKWNAVDATVAARFKVKLNAKCRFEGKGNKAYEGDLQVAGFDIIGDTDPADFMIPHSGTAEATFRYAGGEGQPTDPVEVCATELKKRLSENKNLTKYNILAKGFKVNYPGAFEVKYRMYCHATGLGRSDLGSDTTLVNARIECAASDLAEKKIPPPPKRAKLKPARAGRLLSDVRFTAEPEEHHGTCPVGVRFHGKITATRAGEVRYRYVSHDGRESPEFTLTFDAAGTRSTRNWSRTIAKPDPGGQLADTSGEASDWDVQGWYRIEILAPPPKASITARYRIDCQDPAPARLIRQN</sequence>
<dbReference type="RefSeq" id="WP_354693462.1">
    <property type="nucleotide sequence ID" value="NZ_JAZHOG010000001.1"/>
</dbReference>
<feature type="signal peptide" evidence="1">
    <location>
        <begin position="1"/>
        <end position="23"/>
    </location>
</feature>
<gene>
    <name evidence="2" type="ORF">V3330_00770</name>
</gene>
<keyword evidence="3" id="KW-1185">Reference proteome</keyword>
<name>A0AAW9RAL3_9GAMM</name>
<dbReference type="AlphaFoldDB" id="A0AAW9RAL3"/>
<dbReference type="EMBL" id="JAZHOG010000001">
    <property type="protein sequence ID" value="MEJ8566139.1"/>
    <property type="molecule type" value="Genomic_DNA"/>
</dbReference>
<comment type="caution">
    <text evidence="2">The sequence shown here is derived from an EMBL/GenBank/DDBJ whole genome shotgun (WGS) entry which is preliminary data.</text>
</comment>
<keyword evidence="1" id="KW-0732">Signal</keyword>
<evidence type="ECO:0000313" key="2">
    <source>
        <dbReference type="EMBL" id="MEJ8566139.1"/>
    </source>
</evidence>
<accession>A0AAW9RAL3</accession>
<evidence type="ECO:0000313" key="3">
    <source>
        <dbReference type="Proteomes" id="UP001359886"/>
    </source>
</evidence>
<protein>
    <submittedName>
        <fullName evidence="2">Uncharacterized protein</fullName>
    </submittedName>
</protein>
<reference evidence="2 3" key="1">
    <citation type="submission" date="2024-02" db="EMBL/GenBank/DDBJ databases">
        <title>A novel Wenzhouxiangellaceae bacterium, isolated from coastal sediments.</title>
        <authorList>
            <person name="Du Z.-J."/>
            <person name="Ye Y.-Q."/>
            <person name="Zhang X.-Y."/>
        </authorList>
    </citation>
    <scope>NUCLEOTIDE SEQUENCE [LARGE SCALE GENOMIC DNA]</scope>
    <source>
        <strain evidence="2 3">CH-27</strain>
    </source>
</reference>
<evidence type="ECO:0000256" key="1">
    <source>
        <dbReference type="SAM" id="SignalP"/>
    </source>
</evidence>